<dbReference type="EMBL" id="LR881470">
    <property type="protein sequence ID" value="CAD5331945.1"/>
    <property type="molecule type" value="Genomic_DNA"/>
</dbReference>
<dbReference type="AlphaFoldDB" id="A0A7G2FBH3"/>
<accession>A0A7G2FBH3</accession>
<protein>
    <submittedName>
        <fullName evidence="2">(thale cress) hypothetical protein</fullName>
    </submittedName>
</protein>
<proteinExistence type="predicted"/>
<evidence type="ECO:0000313" key="2">
    <source>
        <dbReference type="EMBL" id="CAD5331945.1"/>
    </source>
</evidence>
<feature type="compositionally biased region" description="Basic residues" evidence="1">
    <location>
        <begin position="132"/>
        <end position="148"/>
    </location>
</feature>
<feature type="region of interest" description="Disordered" evidence="1">
    <location>
        <begin position="112"/>
        <end position="151"/>
    </location>
</feature>
<evidence type="ECO:0000313" key="3">
    <source>
        <dbReference type="Proteomes" id="UP000516314"/>
    </source>
</evidence>
<name>A0A7G2FBH3_ARATH</name>
<reference evidence="2 3" key="1">
    <citation type="submission" date="2020-09" db="EMBL/GenBank/DDBJ databases">
        <authorList>
            <person name="Ashkenazy H."/>
        </authorList>
    </citation>
    <scope>NUCLEOTIDE SEQUENCE [LARGE SCALE GENOMIC DNA]</scope>
    <source>
        <strain evidence="3">cv. Cdm-0</strain>
    </source>
</reference>
<gene>
    <name evidence="2" type="ORF">AT9943_LOCUS19385</name>
</gene>
<dbReference type="Proteomes" id="UP000516314">
    <property type="component" value="Chromosome 5"/>
</dbReference>
<organism evidence="2 3">
    <name type="scientific">Arabidopsis thaliana</name>
    <name type="common">Mouse-ear cress</name>
    <dbReference type="NCBI Taxonomy" id="3702"/>
    <lineage>
        <taxon>Eukaryota</taxon>
        <taxon>Viridiplantae</taxon>
        <taxon>Streptophyta</taxon>
        <taxon>Embryophyta</taxon>
        <taxon>Tracheophyta</taxon>
        <taxon>Spermatophyta</taxon>
        <taxon>Magnoliopsida</taxon>
        <taxon>eudicotyledons</taxon>
        <taxon>Gunneridae</taxon>
        <taxon>Pentapetalae</taxon>
        <taxon>rosids</taxon>
        <taxon>malvids</taxon>
        <taxon>Brassicales</taxon>
        <taxon>Brassicaceae</taxon>
        <taxon>Camelineae</taxon>
        <taxon>Arabidopsis</taxon>
    </lineage>
</organism>
<evidence type="ECO:0000256" key="1">
    <source>
        <dbReference type="SAM" id="MobiDB-lite"/>
    </source>
</evidence>
<feature type="compositionally biased region" description="Low complexity" evidence="1">
    <location>
        <begin position="119"/>
        <end position="131"/>
    </location>
</feature>
<sequence>MGDQSISNKPLDEKVSMDLTCGQEAILEELRICLPKWVTQEQVTDMIRGTCRNIVEIVDNFYEHETKFYEQVSAVISFTSRDGISSSNHDAFVSKLEFIHCETERSESCQPSQFHKLKSMSSSQKSSISPVKRNRKIKGKPKKKGKASSKRDELLPDVNRYYLIDTAEARMLEDWISLTHIQNGKQTMNPGVTIDSSSQQL</sequence>